<accession>D8LKH5</accession>
<organism evidence="1 2">
    <name type="scientific">Ectocarpus siliculosus</name>
    <name type="common">Brown alga</name>
    <name type="synonym">Conferva siliculosa</name>
    <dbReference type="NCBI Taxonomy" id="2880"/>
    <lineage>
        <taxon>Eukaryota</taxon>
        <taxon>Sar</taxon>
        <taxon>Stramenopiles</taxon>
        <taxon>Ochrophyta</taxon>
        <taxon>PX clade</taxon>
        <taxon>Phaeophyceae</taxon>
        <taxon>Ectocarpales</taxon>
        <taxon>Ectocarpaceae</taxon>
        <taxon>Ectocarpus</taxon>
    </lineage>
</organism>
<proteinExistence type="predicted"/>
<reference evidence="1 2" key="1">
    <citation type="journal article" date="2010" name="Nature">
        <title>The Ectocarpus genome and the independent evolution of multicellularity in brown algae.</title>
        <authorList>
            <person name="Cock J.M."/>
            <person name="Sterck L."/>
            <person name="Rouze P."/>
            <person name="Scornet D."/>
            <person name="Allen A.E."/>
            <person name="Amoutzias G."/>
            <person name="Anthouard V."/>
            <person name="Artiguenave F."/>
            <person name="Aury J.M."/>
            <person name="Badger J.H."/>
            <person name="Beszteri B."/>
            <person name="Billiau K."/>
            <person name="Bonnet E."/>
            <person name="Bothwell J.H."/>
            <person name="Bowler C."/>
            <person name="Boyen C."/>
            <person name="Brownlee C."/>
            <person name="Carrano C.J."/>
            <person name="Charrier B."/>
            <person name="Cho G.Y."/>
            <person name="Coelho S.M."/>
            <person name="Collen J."/>
            <person name="Corre E."/>
            <person name="Da Silva C."/>
            <person name="Delage L."/>
            <person name="Delaroque N."/>
            <person name="Dittami S.M."/>
            <person name="Doulbeau S."/>
            <person name="Elias M."/>
            <person name="Farnham G."/>
            <person name="Gachon C.M."/>
            <person name="Gschloessl B."/>
            <person name="Heesch S."/>
            <person name="Jabbari K."/>
            <person name="Jubin C."/>
            <person name="Kawai H."/>
            <person name="Kimura K."/>
            <person name="Kloareg B."/>
            <person name="Kupper F.C."/>
            <person name="Lang D."/>
            <person name="Le Bail A."/>
            <person name="Leblanc C."/>
            <person name="Lerouge P."/>
            <person name="Lohr M."/>
            <person name="Lopez P.J."/>
            <person name="Martens C."/>
            <person name="Maumus F."/>
            <person name="Michel G."/>
            <person name="Miranda-Saavedra D."/>
            <person name="Morales J."/>
            <person name="Moreau H."/>
            <person name="Motomura T."/>
            <person name="Nagasato C."/>
            <person name="Napoli C.A."/>
            <person name="Nelson D.R."/>
            <person name="Nyvall-Collen P."/>
            <person name="Peters A.F."/>
            <person name="Pommier C."/>
            <person name="Potin P."/>
            <person name="Poulain J."/>
            <person name="Quesneville H."/>
            <person name="Read B."/>
            <person name="Rensing S.A."/>
            <person name="Ritter A."/>
            <person name="Rousvoal S."/>
            <person name="Samanta M."/>
            <person name="Samson G."/>
            <person name="Schroeder D.C."/>
            <person name="Segurens B."/>
            <person name="Strittmatter M."/>
            <person name="Tonon T."/>
            <person name="Tregear J.W."/>
            <person name="Valentin K."/>
            <person name="von Dassow P."/>
            <person name="Yamagishi T."/>
            <person name="Van de Peer Y."/>
            <person name="Wincker P."/>
        </authorList>
    </citation>
    <scope>NUCLEOTIDE SEQUENCE [LARGE SCALE GENOMIC DNA]</scope>
    <source>
        <strain evidence="2">Ec32 / CCAP1310/4</strain>
    </source>
</reference>
<dbReference type="EMBL" id="FN648487">
    <property type="protein sequence ID" value="CBN74565.1"/>
    <property type="molecule type" value="Genomic_DNA"/>
</dbReference>
<evidence type="ECO:0000313" key="2">
    <source>
        <dbReference type="Proteomes" id="UP000002630"/>
    </source>
</evidence>
<sequence length="209" mass="22778">MLRQVVKVLTDPTSAGLGGRPDEPLLLVQKLALDETDAIFGAFEPRFLGYAADAGSWSPLPGGFSRWLARYHRVALHGSRPVLATVHGDDVCALEKELYLGVRVPSEAGGVTPNDIIDSIAEEPPASASAGFRRQATNERGKVSIPADRVRETRSGLPHTAYIDAARRQPEVLIETCPIDRAGSQLRLAVFQGNTLDRDPRTKIWKQMT</sequence>
<dbReference type="EMBL" id="FN649744">
    <property type="protein sequence ID" value="CBN74565.1"/>
    <property type="molecule type" value="Genomic_DNA"/>
</dbReference>
<evidence type="ECO:0000313" key="1">
    <source>
        <dbReference type="EMBL" id="CBN74565.1"/>
    </source>
</evidence>
<dbReference type="AlphaFoldDB" id="D8LKH5"/>
<dbReference type="InParanoid" id="D8LKH5"/>
<dbReference type="Proteomes" id="UP000002630">
    <property type="component" value="Linkage Group LG19"/>
</dbReference>
<gene>
    <name evidence="1" type="ORF">Esi_0030_0073</name>
</gene>
<keyword evidence="2" id="KW-1185">Reference proteome</keyword>
<protein>
    <submittedName>
        <fullName evidence="1">Uncharacterized protein</fullName>
    </submittedName>
</protein>
<name>D8LKH5_ECTSI</name>